<dbReference type="Pfam" id="PF00448">
    <property type="entry name" value="SRP54"/>
    <property type="match status" value="1"/>
</dbReference>
<evidence type="ECO:0000256" key="6">
    <source>
        <dbReference type="ARBA" id="ARBA00023136"/>
    </source>
</evidence>
<dbReference type="InterPro" id="IPR013822">
    <property type="entry name" value="Signal_recog_particl_SRP54_hlx"/>
</dbReference>
<evidence type="ECO:0000256" key="8">
    <source>
        <dbReference type="ARBA" id="ARBA00048027"/>
    </source>
</evidence>
<dbReference type="PANTHER" id="PTHR43134:SF1">
    <property type="entry name" value="SIGNAL RECOGNITION PARTICLE RECEPTOR SUBUNIT ALPHA"/>
    <property type="match status" value="1"/>
</dbReference>
<dbReference type="Proteomes" id="UP001329151">
    <property type="component" value="Chromosome"/>
</dbReference>
<comment type="subunit">
    <text evidence="10">Part of the signal recognition particle protein translocation system, which is composed of SRP and FtsY. SRP is a ribonucleoprotein composed of Ffh and a 4.5S RNA molecule.</text>
</comment>
<evidence type="ECO:0000256" key="9">
    <source>
        <dbReference type="ARBA" id="ARBA00053570"/>
    </source>
</evidence>
<feature type="domain" description="SRP54-type proteins GTP-binding" evidence="11">
    <location>
        <begin position="277"/>
        <end position="290"/>
    </location>
</feature>
<dbReference type="AlphaFoldDB" id="A0AA86J143"/>
<organism evidence="12 13">
    <name type="scientific">Limnobacter thiooxidans</name>
    <dbReference type="NCBI Taxonomy" id="131080"/>
    <lineage>
        <taxon>Bacteria</taxon>
        <taxon>Pseudomonadati</taxon>
        <taxon>Pseudomonadota</taxon>
        <taxon>Betaproteobacteria</taxon>
        <taxon>Burkholderiales</taxon>
        <taxon>Burkholderiaceae</taxon>
        <taxon>Limnobacter</taxon>
    </lineage>
</organism>
<sequence length="313" mass="33890">MQIPGQRQDWLGRLKSGLTKTRSGLTSMFTGEKVDEAFFEEMEERLLLADCGLPATELLMQKVRDTVYQKSLTRPEDVRLVLRDAVFDLLRPLETSMGVDRARPLVMMVVGVNGAGKTTSIGKLANHYAEIGYSVLLAAGDTFRAAAREQLDVWAQRSNVDVISAEGSDPGAVAFDSVQAGMSRNKHIVICDTAGRLPTQLHLMEELKKIKKVLGKAKMDAPHEIVLVVDATNGQNALQQIKAFNDALTLTALVVTKLDGTAKGGILAAMSMSTRVPVAFIGVGEKLGDLRPFSPREFANALVGIDTDGNQNP</sequence>
<evidence type="ECO:0000256" key="7">
    <source>
        <dbReference type="ARBA" id="ARBA00023170"/>
    </source>
</evidence>
<evidence type="ECO:0000256" key="4">
    <source>
        <dbReference type="ARBA" id="ARBA00022801"/>
    </source>
</evidence>
<dbReference type="CDD" id="cd17874">
    <property type="entry name" value="FtsY"/>
    <property type="match status" value="1"/>
</dbReference>
<dbReference type="GO" id="GO:0003924">
    <property type="term" value="F:GTPase activity"/>
    <property type="evidence" value="ECO:0007669"/>
    <property type="project" value="UniProtKB-UniRule"/>
</dbReference>
<dbReference type="InterPro" id="IPR000897">
    <property type="entry name" value="SRP54_GTPase_dom"/>
</dbReference>
<dbReference type="NCBIfam" id="TIGR00064">
    <property type="entry name" value="ftsY"/>
    <property type="match status" value="1"/>
</dbReference>
<dbReference type="SUPFAM" id="SSF52540">
    <property type="entry name" value="P-loop containing nucleoside triphosphate hydrolases"/>
    <property type="match status" value="1"/>
</dbReference>
<name>A0AA86J143_9BURK</name>
<comment type="subcellular location">
    <subcellularLocation>
        <location evidence="10">Cell membrane</location>
        <topology evidence="10">Peripheral membrane protein</topology>
        <orientation evidence="10">Cytoplasmic side</orientation>
    </subcellularLocation>
    <subcellularLocation>
        <location evidence="10">Cytoplasm</location>
    </subcellularLocation>
</comment>
<evidence type="ECO:0000256" key="1">
    <source>
        <dbReference type="ARBA" id="ARBA00022475"/>
    </source>
</evidence>
<dbReference type="EMBL" id="AP028947">
    <property type="protein sequence ID" value="BET24804.1"/>
    <property type="molecule type" value="Genomic_DNA"/>
</dbReference>
<dbReference type="SMART" id="SM00963">
    <property type="entry name" value="SRP54_N"/>
    <property type="match status" value="1"/>
</dbReference>
<dbReference type="PANTHER" id="PTHR43134">
    <property type="entry name" value="SIGNAL RECOGNITION PARTICLE RECEPTOR SUBUNIT ALPHA"/>
    <property type="match status" value="1"/>
</dbReference>
<dbReference type="HAMAP" id="MF_00920">
    <property type="entry name" value="FtsY"/>
    <property type="match status" value="1"/>
</dbReference>
<dbReference type="InterPro" id="IPR003593">
    <property type="entry name" value="AAA+_ATPase"/>
</dbReference>
<dbReference type="Gene3D" id="1.20.120.140">
    <property type="entry name" value="Signal recognition particle SRP54, nucleotide-binding domain"/>
    <property type="match status" value="1"/>
</dbReference>
<keyword evidence="2 10" id="KW-0963">Cytoplasm</keyword>
<dbReference type="GO" id="GO:0006614">
    <property type="term" value="P:SRP-dependent cotranslational protein targeting to membrane"/>
    <property type="evidence" value="ECO:0007669"/>
    <property type="project" value="InterPro"/>
</dbReference>
<keyword evidence="4 10" id="KW-0378">Hydrolase</keyword>
<dbReference type="Pfam" id="PF02881">
    <property type="entry name" value="SRP54_N"/>
    <property type="match status" value="1"/>
</dbReference>
<dbReference type="FunFam" id="3.40.50.300:FF:000053">
    <property type="entry name" value="Signal recognition particle receptor FtsY"/>
    <property type="match status" value="1"/>
</dbReference>
<dbReference type="Gene3D" id="3.40.50.300">
    <property type="entry name" value="P-loop containing nucleotide triphosphate hydrolases"/>
    <property type="match status" value="1"/>
</dbReference>
<evidence type="ECO:0000259" key="11">
    <source>
        <dbReference type="PROSITE" id="PS00300"/>
    </source>
</evidence>
<accession>A0AA86J143</accession>
<dbReference type="InterPro" id="IPR004390">
    <property type="entry name" value="SR_rcpt_FtsY"/>
</dbReference>
<evidence type="ECO:0000313" key="13">
    <source>
        <dbReference type="Proteomes" id="UP001329151"/>
    </source>
</evidence>
<dbReference type="RefSeq" id="WP_130558658.1">
    <property type="nucleotide sequence ID" value="NZ_AP028947.1"/>
</dbReference>
<keyword evidence="5 10" id="KW-0342">GTP-binding</keyword>
<dbReference type="InterPro" id="IPR042101">
    <property type="entry name" value="SRP54_N_sf"/>
</dbReference>
<keyword evidence="3 10" id="KW-0547">Nucleotide-binding</keyword>
<feature type="binding site" evidence="10">
    <location>
        <begin position="111"/>
        <end position="118"/>
    </location>
    <ligand>
        <name>GTP</name>
        <dbReference type="ChEBI" id="CHEBI:37565"/>
    </ligand>
</feature>
<evidence type="ECO:0000256" key="2">
    <source>
        <dbReference type="ARBA" id="ARBA00022490"/>
    </source>
</evidence>
<dbReference type="EC" id="3.6.5.4" evidence="10"/>
<reference evidence="12 13" key="1">
    <citation type="submission" date="2023-10" db="EMBL/GenBank/DDBJ databases">
        <title>Complete Genome Sequence of Limnobacter thiooxidans CS-K2T, Isolated from freshwater lake sediments in Bavaria, Germany.</title>
        <authorList>
            <person name="Naruki M."/>
            <person name="Watanabe A."/>
            <person name="Warashina T."/>
            <person name="Morita T."/>
            <person name="Arakawa K."/>
        </authorList>
    </citation>
    <scope>NUCLEOTIDE SEQUENCE [LARGE SCALE GENOMIC DNA]</scope>
    <source>
        <strain evidence="12 13">CS-K2</strain>
    </source>
</reference>
<dbReference type="GO" id="GO:0005886">
    <property type="term" value="C:plasma membrane"/>
    <property type="evidence" value="ECO:0007669"/>
    <property type="project" value="UniProtKB-SubCell"/>
</dbReference>
<dbReference type="FunFam" id="1.20.120.140:FF:000002">
    <property type="entry name" value="Signal recognition particle receptor FtsY"/>
    <property type="match status" value="1"/>
</dbReference>
<dbReference type="GO" id="GO:0005047">
    <property type="term" value="F:signal recognition particle binding"/>
    <property type="evidence" value="ECO:0007669"/>
    <property type="project" value="TreeGrafter"/>
</dbReference>
<feature type="binding site" evidence="10">
    <location>
        <begin position="192"/>
        <end position="196"/>
    </location>
    <ligand>
        <name>GTP</name>
        <dbReference type="ChEBI" id="CHEBI:37565"/>
    </ligand>
</feature>
<evidence type="ECO:0000256" key="10">
    <source>
        <dbReference type="HAMAP-Rule" id="MF_00920"/>
    </source>
</evidence>
<gene>
    <name evidence="10" type="primary">ftsY</name>
    <name evidence="12" type="ORF">RGQ30_03050</name>
</gene>
<dbReference type="KEGG" id="lto:RGQ30_03050"/>
<dbReference type="GO" id="GO:0005525">
    <property type="term" value="F:GTP binding"/>
    <property type="evidence" value="ECO:0007669"/>
    <property type="project" value="UniProtKB-UniRule"/>
</dbReference>
<protein>
    <recommendedName>
        <fullName evidence="10">Signal recognition particle receptor FtsY</fullName>
        <shortName evidence="10">SRP receptor</shortName>
        <ecNumber evidence="10">3.6.5.4</ecNumber>
    </recommendedName>
</protein>
<dbReference type="InterPro" id="IPR036225">
    <property type="entry name" value="SRP/SRP_N"/>
</dbReference>
<comment type="catalytic activity">
    <reaction evidence="8 10">
        <text>GTP + H2O = GDP + phosphate + H(+)</text>
        <dbReference type="Rhea" id="RHEA:19669"/>
        <dbReference type="ChEBI" id="CHEBI:15377"/>
        <dbReference type="ChEBI" id="CHEBI:15378"/>
        <dbReference type="ChEBI" id="CHEBI:37565"/>
        <dbReference type="ChEBI" id="CHEBI:43474"/>
        <dbReference type="ChEBI" id="CHEBI:58189"/>
        <dbReference type="EC" id="3.6.5.4"/>
    </reaction>
</comment>
<feature type="binding site" evidence="10">
    <location>
        <begin position="256"/>
        <end position="259"/>
    </location>
    <ligand>
        <name>GTP</name>
        <dbReference type="ChEBI" id="CHEBI:37565"/>
    </ligand>
</feature>
<dbReference type="InterPro" id="IPR027417">
    <property type="entry name" value="P-loop_NTPase"/>
</dbReference>
<keyword evidence="1 10" id="KW-1003">Cell membrane</keyword>
<evidence type="ECO:0000256" key="5">
    <source>
        <dbReference type="ARBA" id="ARBA00023134"/>
    </source>
</evidence>
<dbReference type="SUPFAM" id="SSF47364">
    <property type="entry name" value="Domain of the SRP/SRP receptor G-proteins"/>
    <property type="match status" value="1"/>
</dbReference>
<dbReference type="SMART" id="SM00962">
    <property type="entry name" value="SRP54"/>
    <property type="match status" value="1"/>
</dbReference>
<dbReference type="PROSITE" id="PS00300">
    <property type="entry name" value="SRP54"/>
    <property type="match status" value="1"/>
</dbReference>
<keyword evidence="6 10" id="KW-0472">Membrane</keyword>
<dbReference type="SMART" id="SM00382">
    <property type="entry name" value="AAA"/>
    <property type="match status" value="1"/>
</dbReference>
<proteinExistence type="inferred from homology"/>
<evidence type="ECO:0000256" key="3">
    <source>
        <dbReference type="ARBA" id="ARBA00022741"/>
    </source>
</evidence>
<evidence type="ECO:0000313" key="12">
    <source>
        <dbReference type="EMBL" id="BET24804.1"/>
    </source>
</evidence>
<comment type="similarity">
    <text evidence="10">Belongs to the GTP-binding SRP family. FtsY subfamily.</text>
</comment>
<comment type="function">
    <text evidence="9 10">Involved in targeting and insertion of nascent membrane proteins into the cytoplasmic membrane. Acts as a receptor for the complex formed by the signal recognition particle (SRP) and the ribosome-nascent chain (RNC). Interaction with SRP-RNC leads to the transfer of the RNC complex to the Sec translocase for insertion into the membrane, the hydrolysis of GTP by both Ffh and FtsY, and the dissociation of the SRP-FtsY complex into the individual components.</text>
</comment>
<keyword evidence="7 10" id="KW-0675">Receptor</keyword>
<dbReference type="GO" id="GO:0005737">
    <property type="term" value="C:cytoplasm"/>
    <property type="evidence" value="ECO:0007669"/>
    <property type="project" value="UniProtKB-SubCell"/>
</dbReference>
<keyword evidence="13" id="KW-1185">Reference proteome</keyword>